<dbReference type="Proteomes" id="UP000322619">
    <property type="component" value="Unassembled WGS sequence"/>
</dbReference>
<dbReference type="EMBL" id="VSLA01000025">
    <property type="protein sequence ID" value="TYC84554.1"/>
    <property type="molecule type" value="Genomic_DNA"/>
</dbReference>
<dbReference type="InterPro" id="IPR005247">
    <property type="entry name" value="YbhB_YbcL/LppC-like"/>
</dbReference>
<dbReference type="NCBIfam" id="TIGR00481">
    <property type="entry name" value="YbhB/YbcL family Raf kinase inhibitor-like protein"/>
    <property type="match status" value="1"/>
</dbReference>
<proteinExistence type="predicted"/>
<dbReference type="CDD" id="cd00865">
    <property type="entry name" value="PEBP_bact_arch"/>
    <property type="match status" value="1"/>
</dbReference>
<dbReference type="InterPro" id="IPR036610">
    <property type="entry name" value="PEBP-like_sf"/>
</dbReference>
<dbReference type="Pfam" id="PF01161">
    <property type="entry name" value="PBP"/>
    <property type="match status" value="1"/>
</dbReference>
<dbReference type="InterPro" id="IPR008914">
    <property type="entry name" value="PEBP"/>
</dbReference>
<accession>A0A5D0WKG9</accession>
<dbReference type="AlphaFoldDB" id="A0A5D0WKG9"/>
<name>A0A5D0WKG9_9FIRM</name>
<comment type="caution">
    <text evidence="1">The sequence shown here is derived from an EMBL/GenBank/DDBJ whole genome shotgun (WGS) entry which is preliminary data.</text>
</comment>
<reference evidence="1 2" key="1">
    <citation type="submission" date="2019-08" db="EMBL/GenBank/DDBJ databases">
        <title>Isolation and enrichment of carboxydotrophic bacteria from anaerobic sludge for the production of bio-based chemicals from syngas.</title>
        <authorList>
            <person name="Antares A.L."/>
            <person name="Moreira J."/>
            <person name="Diender M."/>
            <person name="Parshina S.N."/>
            <person name="Stams A.J.M."/>
            <person name="Alves M."/>
            <person name="Alves J.I."/>
            <person name="Sousa D.Z."/>
        </authorList>
    </citation>
    <scope>NUCLEOTIDE SEQUENCE [LARGE SCALE GENOMIC DNA]</scope>
    <source>
        <strain evidence="1 2">JM</strain>
    </source>
</reference>
<dbReference type="Gene3D" id="3.90.280.10">
    <property type="entry name" value="PEBP-like"/>
    <property type="match status" value="1"/>
</dbReference>
<protein>
    <submittedName>
        <fullName evidence="1">YbhB/YbcL family Raf kinase inhibitor-like protein</fullName>
    </submittedName>
</protein>
<dbReference type="RefSeq" id="WP_148638036.1">
    <property type="nucleotide sequence ID" value="NZ_VSLA01000025.1"/>
</dbReference>
<dbReference type="SUPFAM" id="SSF49777">
    <property type="entry name" value="PEBP-like"/>
    <property type="match status" value="1"/>
</dbReference>
<sequence length="160" mass="18332">MKNRKNLEVISRSFENNGLMPKRHTGFGEDSSPPFELKNLAPEAVSIAIIMDDLDIPLIEAYNHWLIWNIPKSETISENIPYGSIVPVLGDAKQGCGYGRNRYRGPKQPVFVRNSHRYLFQFYVLDCFLELDSSARKKQLLEAMNGHIMQQSSITGIYQR</sequence>
<organism evidence="1 2">
    <name type="scientific">Acetobacterium wieringae</name>
    <dbReference type="NCBI Taxonomy" id="52694"/>
    <lineage>
        <taxon>Bacteria</taxon>
        <taxon>Bacillati</taxon>
        <taxon>Bacillota</taxon>
        <taxon>Clostridia</taxon>
        <taxon>Eubacteriales</taxon>
        <taxon>Eubacteriaceae</taxon>
        <taxon>Acetobacterium</taxon>
    </lineage>
</organism>
<gene>
    <name evidence="1" type="ORF">FXB42_12390</name>
</gene>
<evidence type="ECO:0000313" key="1">
    <source>
        <dbReference type="EMBL" id="TYC84554.1"/>
    </source>
</evidence>
<evidence type="ECO:0000313" key="2">
    <source>
        <dbReference type="Proteomes" id="UP000322619"/>
    </source>
</evidence>